<evidence type="ECO:0000313" key="3">
    <source>
        <dbReference type="Proteomes" id="UP001177769"/>
    </source>
</evidence>
<evidence type="ECO:0008006" key="4">
    <source>
        <dbReference type="Google" id="ProtNLM"/>
    </source>
</evidence>
<keyword evidence="3" id="KW-1185">Reference proteome</keyword>
<dbReference type="AlphaFoldDB" id="A0AA95SNP7"/>
<evidence type="ECO:0000256" key="1">
    <source>
        <dbReference type="SAM" id="SignalP"/>
    </source>
</evidence>
<feature type="chain" id="PRO_5041712567" description="Surface layer protein" evidence="1">
    <location>
        <begin position="24"/>
        <end position="471"/>
    </location>
</feature>
<dbReference type="Proteomes" id="UP001177769">
    <property type="component" value="Chromosome"/>
</dbReference>
<keyword evidence="1" id="KW-0732">Signal</keyword>
<feature type="signal peptide" evidence="1">
    <location>
        <begin position="1"/>
        <end position="23"/>
    </location>
</feature>
<protein>
    <recommendedName>
        <fullName evidence="4">Surface layer protein</fullName>
    </recommendedName>
</protein>
<dbReference type="RefSeq" id="WP_285231036.1">
    <property type="nucleotide sequence ID" value="NZ_CP116346.1"/>
</dbReference>
<evidence type="ECO:0000313" key="2">
    <source>
        <dbReference type="EMBL" id="WIT09966.1"/>
    </source>
</evidence>
<proteinExistence type="predicted"/>
<organism evidence="2 3">
    <name type="scientific">Paucibacter sediminis</name>
    <dbReference type="NCBI Taxonomy" id="3019553"/>
    <lineage>
        <taxon>Bacteria</taxon>
        <taxon>Pseudomonadati</taxon>
        <taxon>Pseudomonadota</taxon>
        <taxon>Betaproteobacteria</taxon>
        <taxon>Burkholderiales</taxon>
        <taxon>Sphaerotilaceae</taxon>
        <taxon>Roseateles</taxon>
    </lineage>
</organism>
<accession>A0AA95SNP7</accession>
<dbReference type="KEGG" id="pais:PFX98_13580"/>
<dbReference type="EMBL" id="CP116346">
    <property type="protein sequence ID" value="WIT09966.1"/>
    <property type="molecule type" value="Genomic_DNA"/>
</dbReference>
<reference evidence="2" key="1">
    <citation type="submission" date="2023-01" db="EMBL/GenBank/DDBJ databases">
        <title>Whole genome sequence of Paucibacter sp. S2-9 isolated from pond sediment.</title>
        <authorList>
            <person name="Jung J.Y."/>
        </authorList>
    </citation>
    <scope>NUCLEOTIDE SEQUENCE</scope>
    <source>
        <strain evidence="2">S2-9</strain>
    </source>
</reference>
<name>A0AA95SNP7_9BURK</name>
<gene>
    <name evidence="2" type="ORF">PFX98_13580</name>
</gene>
<sequence>MKKYVLKATALAIGALVGGVAFAAAPTHITLSDDVADARTYGTELVADGTTLTDVYLATSTKMGFGVSKNAVRFVRFDITNAKWANAVDATNLTAETAAAVALAPQVAVVQGGATTDSYVIFQITAADTNYDQADVFKLALDTIGVKVTSVGTSVDLTYALYETAEKAVANAAATKLAGYNETVAKFGKALNLAITAGANTAGVEKAFKQFTTATAGTFTKTIALGKLNNAVNTRYTKTGGAIGLGDLIDTDSALVVKGDFSAMGSTGKVFLDNADSCGSSTGDADFATGNTSKGTIVVDANAVTNKNVCYTVSGSTAVPAQTVTVAYDIVAKGTATTADVGDTTLGTIAHDGTTLQAPFATIHPDYLSRVVLTSTYGTDAAVAASVITEDGKTCASGTADYNLKAGKLLVINTKDICPSMADGSTRLAVKLDVVAPSSTISGVYNVMNYDQVTGKTNSLISYPLLRPGTN</sequence>